<dbReference type="InterPro" id="IPR009057">
    <property type="entry name" value="Homeodomain-like_sf"/>
</dbReference>
<organism evidence="5 6">
    <name type="scientific">Cupriavidus yeoncheonensis</name>
    <dbReference type="NCBI Taxonomy" id="1462994"/>
    <lineage>
        <taxon>Bacteria</taxon>
        <taxon>Pseudomonadati</taxon>
        <taxon>Pseudomonadota</taxon>
        <taxon>Betaproteobacteria</taxon>
        <taxon>Burkholderiales</taxon>
        <taxon>Burkholderiaceae</taxon>
        <taxon>Cupriavidus</taxon>
    </lineage>
</organism>
<keyword evidence="1" id="KW-0805">Transcription regulation</keyword>
<dbReference type="PANTHER" id="PTHR46796">
    <property type="entry name" value="HTH-TYPE TRANSCRIPTIONAL ACTIVATOR RHAS-RELATED"/>
    <property type="match status" value="1"/>
</dbReference>
<dbReference type="PANTHER" id="PTHR46796:SF6">
    <property type="entry name" value="ARAC SUBFAMILY"/>
    <property type="match status" value="1"/>
</dbReference>
<dbReference type="InterPro" id="IPR018060">
    <property type="entry name" value="HTH_AraC"/>
</dbReference>
<keyword evidence="3" id="KW-0804">Transcription</keyword>
<dbReference type="Gene3D" id="1.10.10.60">
    <property type="entry name" value="Homeodomain-like"/>
    <property type="match status" value="2"/>
</dbReference>
<dbReference type="PRINTS" id="PR00032">
    <property type="entry name" value="HTHARAC"/>
</dbReference>
<dbReference type="InterPro" id="IPR018062">
    <property type="entry name" value="HTH_AraC-typ_CS"/>
</dbReference>
<evidence type="ECO:0000256" key="2">
    <source>
        <dbReference type="ARBA" id="ARBA00023125"/>
    </source>
</evidence>
<comment type="caution">
    <text evidence="5">The sequence shown here is derived from an EMBL/GenBank/DDBJ whole genome shotgun (WGS) entry which is preliminary data.</text>
</comment>
<dbReference type="Pfam" id="PF12833">
    <property type="entry name" value="HTH_18"/>
    <property type="match status" value="1"/>
</dbReference>
<dbReference type="PROSITE" id="PS00041">
    <property type="entry name" value="HTH_ARAC_FAMILY_1"/>
    <property type="match status" value="1"/>
</dbReference>
<dbReference type="InterPro" id="IPR020449">
    <property type="entry name" value="Tscrpt_reg_AraC-type_HTH"/>
</dbReference>
<feature type="domain" description="HTH araC/xylS-type" evidence="4">
    <location>
        <begin position="200"/>
        <end position="298"/>
    </location>
</feature>
<evidence type="ECO:0000313" key="5">
    <source>
        <dbReference type="EMBL" id="CAG2145946.1"/>
    </source>
</evidence>
<evidence type="ECO:0000256" key="3">
    <source>
        <dbReference type="ARBA" id="ARBA00023163"/>
    </source>
</evidence>
<dbReference type="SMART" id="SM00342">
    <property type="entry name" value="HTH_ARAC"/>
    <property type="match status" value="1"/>
</dbReference>
<protein>
    <recommendedName>
        <fullName evidence="4">HTH araC/xylS-type domain-containing protein</fullName>
    </recommendedName>
</protein>
<evidence type="ECO:0000259" key="4">
    <source>
        <dbReference type="PROSITE" id="PS01124"/>
    </source>
</evidence>
<evidence type="ECO:0000313" key="6">
    <source>
        <dbReference type="Proteomes" id="UP000672934"/>
    </source>
</evidence>
<evidence type="ECO:0000256" key="1">
    <source>
        <dbReference type="ARBA" id="ARBA00023015"/>
    </source>
</evidence>
<dbReference type="GO" id="GO:0043565">
    <property type="term" value="F:sequence-specific DNA binding"/>
    <property type="evidence" value="ECO:0007669"/>
    <property type="project" value="InterPro"/>
</dbReference>
<accession>A0A916IWD7</accession>
<proteinExistence type="predicted"/>
<sequence length="301" mass="33450">MAAPDTRLPSGTDPLRHHAVFNALTGSRASLERATALGDGLGLALWRNRHDDTAYAQPGHHTLSVYLEGGHSTYRLDQPGNLGAPGRLCVLPADHESRWHVGGTQRFLHLYFDPEYVAWHCIRLLDREPRGLQLRDLTFAQDPYLFALGQRLAALDWQAPDARMTGNALAHDAVTHLLLSHAAHRPGTDWRGGLSVTARRAVRDWIEAHPEQNPTLGELAALAGLSEYHFARMFRVSFGMPPHAWILRARLQRAMRLLSDARLPLNEVAARAGFASASHFNNRFRSAFGITPGAWRAARAR</sequence>
<gene>
    <name evidence="5" type="ORF">LMG31506_03292</name>
</gene>
<dbReference type="Proteomes" id="UP000672934">
    <property type="component" value="Unassembled WGS sequence"/>
</dbReference>
<dbReference type="SUPFAM" id="SSF46689">
    <property type="entry name" value="Homeodomain-like"/>
    <property type="match status" value="2"/>
</dbReference>
<dbReference type="RefSeq" id="WP_230426898.1">
    <property type="nucleotide sequence ID" value="NZ_CAJPUY010000011.1"/>
</dbReference>
<dbReference type="AlphaFoldDB" id="A0A916IWD7"/>
<name>A0A916IWD7_9BURK</name>
<dbReference type="EMBL" id="CAJPUY010000011">
    <property type="protein sequence ID" value="CAG2145946.1"/>
    <property type="molecule type" value="Genomic_DNA"/>
</dbReference>
<reference evidence="5" key="1">
    <citation type="submission" date="2021-03" db="EMBL/GenBank/DDBJ databases">
        <authorList>
            <person name="Peeters C."/>
        </authorList>
    </citation>
    <scope>NUCLEOTIDE SEQUENCE</scope>
    <source>
        <strain evidence="5">LMG 31506</strain>
    </source>
</reference>
<keyword evidence="2" id="KW-0238">DNA-binding</keyword>
<keyword evidence="6" id="KW-1185">Reference proteome</keyword>
<dbReference type="GO" id="GO:0003700">
    <property type="term" value="F:DNA-binding transcription factor activity"/>
    <property type="evidence" value="ECO:0007669"/>
    <property type="project" value="InterPro"/>
</dbReference>
<dbReference type="PROSITE" id="PS01124">
    <property type="entry name" value="HTH_ARAC_FAMILY_2"/>
    <property type="match status" value="1"/>
</dbReference>
<dbReference type="InterPro" id="IPR050204">
    <property type="entry name" value="AraC_XylS_family_regulators"/>
</dbReference>